<keyword evidence="3" id="KW-1185">Reference proteome</keyword>
<gene>
    <name evidence="2" type="ORF">M378DRAFT_852875</name>
</gene>
<dbReference type="EMBL" id="KN818839">
    <property type="protein sequence ID" value="KIL54281.1"/>
    <property type="molecule type" value="Genomic_DNA"/>
</dbReference>
<accession>A0A0C2WCG2</accession>
<evidence type="ECO:0000313" key="2">
    <source>
        <dbReference type="EMBL" id="KIL54281.1"/>
    </source>
</evidence>
<dbReference type="OrthoDB" id="2692005at2759"/>
<dbReference type="AlphaFoldDB" id="A0A0C2WCG2"/>
<organism evidence="2 3">
    <name type="scientific">Amanita muscaria (strain Koide BX008)</name>
    <dbReference type="NCBI Taxonomy" id="946122"/>
    <lineage>
        <taxon>Eukaryota</taxon>
        <taxon>Fungi</taxon>
        <taxon>Dikarya</taxon>
        <taxon>Basidiomycota</taxon>
        <taxon>Agaricomycotina</taxon>
        <taxon>Agaricomycetes</taxon>
        <taxon>Agaricomycetidae</taxon>
        <taxon>Agaricales</taxon>
        <taxon>Pluteineae</taxon>
        <taxon>Amanitaceae</taxon>
        <taxon>Amanita</taxon>
    </lineage>
</organism>
<protein>
    <submittedName>
        <fullName evidence="2">Uncharacterized protein</fullName>
    </submittedName>
</protein>
<name>A0A0C2WCG2_AMAMK</name>
<reference evidence="2 3" key="1">
    <citation type="submission" date="2014-04" db="EMBL/GenBank/DDBJ databases">
        <title>Evolutionary Origins and Diversification of the Mycorrhizal Mutualists.</title>
        <authorList>
            <consortium name="DOE Joint Genome Institute"/>
            <consortium name="Mycorrhizal Genomics Consortium"/>
            <person name="Kohler A."/>
            <person name="Kuo A."/>
            <person name="Nagy L.G."/>
            <person name="Floudas D."/>
            <person name="Copeland A."/>
            <person name="Barry K.W."/>
            <person name="Cichocki N."/>
            <person name="Veneault-Fourrey C."/>
            <person name="LaButti K."/>
            <person name="Lindquist E.A."/>
            <person name="Lipzen A."/>
            <person name="Lundell T."/>
            <person name="Morin E."/>
            <person name="Murat C."/>
            <person name="Riley R."/>
            <person name="Ohm R."/>
            <person name="Sun H."/>
            <person name="Tunlid A."/>
            <person name="Henrissat B."/>
            <person name="Grigoriev I.V."/>
            <person name="Hibbett D.S."/>
            <person name="Martin F."/>
        </authorList>
    </citation>
    <scope>NUCLEOTIDE SEQUENCE [LARGE SCALE GENOMIC DNA]</scope>
    <source>
        <strain evidence="2 3">Koide BX008</strain>
    </source>
</reference>
<dbReference type="Proteomes" id="UP000054549">
    <property type="component" value="Unassembled WGS sequence"/>
</dbReference>
<evidence type="ECO:0000313" key="3">
    <source>
        <dbReference type="Proteomes" id="UP000054549"/>
    </source>
</evidence>
<proteinExistence type="predicted"/>
<dbReference type="InParanoid" id="A0A0C2WCG2"/>
<evidence type="ECO:0000256" key="1">
    <source>
        <dbReference type="SAM" id="MobiDB-lite"/>
    </source>
</evidence>
<sequence length="321" mass="36643">MCTWPFPVHEVPLTQFGTLVQGFEPYMSGPTDILSIRTNTGDVDSETGNFTIPDLLLGAWSEADQANRYFVVMECAKSQSMSNARDAVKRQVAMHPAIVMAVIINVTESPRYSSPREGSGAWTRFTNNSAEILTMKEFMDLCTPSEKFPREISVLDHSWCSIKDIEYHVWLKRQDQETINFDNPNITEYTSGVSRHRFKSINSLIHFGQFFLDSMTEVRSMMNEGFKRVNGLLQGLCKENAADANTSSLEGFQLQFPENGTPSFEKFEKKVDISFKEQAYLRFRIWFMKCFRGQKRRNDGILESEGGERGAGNSRKSKRNK</sequence>
<dbReference type="HOGENOM" id="CLU_047153_0_0_1"/>
<feature type="region of interest" description="Disordered" evidence="1">
    <location>
        <begin position="301"/>
        <end position="321"/>
    </location>
</feature>